<dbReference type="FunFam" id="3.40.47.10:FF:000004">
    <property type="entry name" value="3-oxoacyl-[acyl-carrier-protein] synthase 3"/>
    <property type="match status" value="1"/>
</dbReference>
<evidence type="ECO:0000256" key="8">
    <source>
        <dbReference type="ARBA" id="ARBA00023098"/>
    </source>
</evidence>
<evidence type="ECO:0000256" key="2">
    <source>
        <dbReference type="ARBA" id="ARBA00008642"/>
    </source>
</evidence>
<comment type="similarity">
    <text evidence="2 12">Belongs to the thiolase-like superfamily. FabH family.</text>
</comment>
<dbReference type="InterPro" id="IPR013751">
    <property type="entry name" value="ACP_syn_III_N"/>
</dbReference>
<dbReference type="EMBL" id="DTDJ01000029">
    <property type="protein sequence ID" value="HGL17549.1"/>
    <property type="molecule type" value="Genomic_DNA"/>
</dbReference>
<evidence type="ECO:0000313" key="15">
    <source>
        <dbReference type="EMBL" id="HGL17549.1"/>
    </source>
</evidence>
<keyword evidence="4 12" id="KW-0963">Cytoplasm</keyword>
<keyword evidence="10 12" id="KW-0012">Acyltransferase</keyword>
<comment type="subunit">
    <text evidence="12">Homodimer.</text>
</comment>
<comment type="caution">
    <text evidence="15">The sequence shown here is derived from an EMBL/GenBank/DDBJ whole genome shotgun (WGS) entry which is preliminary data.</text>
</comment>
<dbReference type="InterPro" id="IPR004655">
    <property type="entry name" value="FabH"/>
</dbReference>
<evidence type="ECO:0000256" key="10">
    <source>
        <dbReference type="ARBA" id="ARBA00023315"/>
    </source>
</evidence>
<reference evidence="15" key="1">
    <citation type="journal article" date="2020" name="mSystems">
        <title>Genome- and Community-Level Interaction Insights into Carbon Utilization and Element Cycling Functions of Hydrothermarchaeota in Hydrothermal Sediment.</title>
        <authorList>
            <person name="Zhou Z."/>
            <person name="Liu Y."/>
            <person name="Xu W."/>
            <person name="Pan J."/>
            <person name="Luo Z.H."/>
            <person name="Li M."/>
        </authorList>
    </citation>
    <scope>NUCLEOTIDE SEQUENCE [LARGE SCALE GENOMIC DNA]</scope>
    <source>
        <strain evidence="15">SpSt-69</strain>
    </source>
</reference>
<dbReference type="GO" id="GO:0005737">
    <property type="term" value="C:cytoplasm"/>
    <property type="evidence" value="ECO:0007669"/>
    <property type="project" value="UniProtKB-SubCell"/>
</dbReference>
<keyword evidence="5 12" id="KW-0444">Lipid biosynthesis</keyword>
<feature type="active site" evidence="12">
    <location>
        <position position="282"/>
    </location>
</feature>
<dbReference type="NCBIfam" id="NF006829">
    <property type="entry name" value="PRK09352.1"/>
    <property type="match status" value="1"/>
</dbReference>
<comment type="pathway">
    <text evidence="1 12">Lipid metabolism; fatty acid biosynthesis.</text>
</comment>
<evidence type="ECO:0000256" key="3">
    <source>
        <dbReference type="ARBA" id="ARBA00012333"/>
    </source>
</evidence>
<dbReference type="NCBIfam" id="TIGR00747">
    <property type="entry name" value="fabH"/>
    <property type="match status" value="1"/>
</dbReference>
<dbReference type="GO" id="GO:0004315">
    <property type="term" value="F:3-oxoacyl-[acyl-carrier-protein] synthase activity"/>
    <property type="evidence" value="ECO:0007669"/>
    <property type="project" value="InterPro"/>
</dbReference>
<keyword evidence="12" id="KW-0511">Multifunctional enzyme</keyword>
<dbReference type="PANTHER" id="PTHR34069:SF2">
    <property type="entry name" value="BETA-KETOACYL-[ACYL-CARRIER-PROTEIN] SYNTHASE III"/>
    <property type="match status" value="1"/>
</dbReference>
<organism evidence="15">
    <name type="scientific">candidate division WOR-3 bacterium</name>
    <dbReference type="NCBI Taxonomy" id="2052148"/>
    <lineage>
        <taxon>Bacteria</taxon>
        <taxon>Bacteria division WOR-3</taxon>
    </lineage>
</organism>
<evidence type="ECO:0000256" key="1">
    <source>
        <dbReference type="ARBA" id="ARBA00005194"/>
    </source>
</evidence>
<keyword evidence="6 12" id="KW-0808">Transferase</keyword>
<protein>
    <recommendedName>
        <fullName evidence="3 12">Beta-ketoacyl-[acyl-carrier-protein] synthase III</fullName>
        <shortName evidence="12">Beta-ketoacyl-ACP synthase III</shortName>
        <shortName evidence="12">KAS III</shortName>
        <ecNumber evidence="3 12">2.3.1.180</ecNumber>
    </recommendedName>
    <alternativeName>
        <fullName evidence="12">3-oxoacyl-[acyl-carrier-protein] synthase 3</fullName>
    </alternativeName>
    <alternativeName>
        <fullName evidence="12">3-oxoacyl-[acyl-carrier-protein] synthase III</fullName>
    </alternativeName>
</protein>
<gene>
    <name evidence="12" type="primary">fabH</name>
    <name evidence="15" type="ORF">ENU66_04390</name>
</gene>
<dbReference type="CDD" id="cd00830">
    <property type="entry name" value="KAS_III"/>
    <property type="match status" value="1"/>
</dbReference>
<dbReference type="GO" id="GO:0006633">
    <property type="term" value="P:fatty acid biosynthetic process"/>
    <property type="evidence" value="ECO:0007669"/>
    <property type="project" value="UniProtKB-UniRule"/>
</dbReference>
<dbReference type="SUPFAM" id="SSF53901">
    <property type="entry name" value="Thiolase-like"/>
    <property type="match status" value="1"/>
</dbReference>
<dbReference type="InterPro" id="IPR016039">
    <property type="entry name" value="Thiolase-like"/>
</dbReference>
<dbReference type="Pfam" id="PF08545">
    <property type="entry name" value="ACP_syn_III"/>
    <property type="match status" value="1"/>
</dbReference>
<dbReference type="AlphaFoldDB" id="A0A7V4E5P7"/>
<dbReference type="Gene3D" id="3.40.47.10">
    <property type="match status" value="1"/>
</dbReference>
<comment type="subcellular location">
    <subcellularLocation>
        <location evidence="12">Cytoplasm</location>
    </subcellularLocation>
</comment>
<keyword evidence="8 12" id="KW-0443">Lipid metabolism</keyword>
<evidence type="ECO:0000256" key="6">
    <source>
        <dbReference type="ARBA" id="ARBA00022679"/>
    </source>
</evidence>
<feature type="region of interest" description="ACP-binding" evidence="12">
    <location>
        <begin position="253"/>
        <end position="257"/>
    </location>
</feature>
<evidence type="ECO:0000259" key="13">
    <source>
        <dbReference type="Pfam" id="PF08541"/>
    </source>
</evidence>
<feature type="active site" evidence="12">
    <location>
        <position position="112"/>
    </location>
</feature>
<dbReference type="Pfam" id="PF08541">
    <property type="entry name" value="ACP_syn_III_C"/>
    <property type="match status" value="1"/>
</dbReference>
<evidence type="ECO:0000256" key="12">
    <source>
        <dbReference type="HAMAP-Rule" id="MF_01815"/>
    </source>
</evidence>
<dbReference type="HAMAP" id="MF_01815">
    <property type="entry name" value="FabH"/>
    <property type="match status" value="1"/>
</dbReference>
<evidence type="ECO:0000256" key="4">
    <source>
        <dbReference type="ARBA" id="ARBA00022490"/>
    </source>
</evidence>
<dbReference type="GO" id="GO:0033818">
    <property type="term" value="F:beta-ketoacyl-acyl-carrier-protein synthase III activity"/>
    <property type="evidence" value="ECO:0007669"/>
    <property type="project" value="UniProtKB-UniRule"/>
</dbReference>
<feature type="domain" description="Beta-ketoacyl-[acyl-carrier-protein] synthase III N-terminal" evidence="14">
    <location>
        <begin position="106"/>
        <end position="184"/>
    </location>
</feature>
<keyword evidence="7 12" id="KW-0276">Fatty acid metabolism</keyword>
<comment type="catalytic activity">
    <reaction evidence="11">
        <text>malonyl-[ACP] + acetyl-CoA + H(+) = 3-oxobutanoyl-[ACP] + CO2 + CoA</text>
        <dbReference type="Rhea" id="RHEA:12080"/>
        <dbReference type="Rhea" id="RHEA-COMP:9623"/>
        <dbReference type="Rhea" id="RHEA-COMP:9625"/>
        <dbReference type="ChEBI" id="CHEBI:15378"/>
        <dbReference type="ChEBI" id="CHEBI:16526"/>
        <dbReference type="ChEBI" id="CHEBI:57287"/>
        <dbReference type="ChEBI" id="CHEBI:57288"/>
        <dbReference type="ChEBI" id="CHEBI:78449"/>
        <dbReference type="ChEBI" id="CHEBI:78450"/>
        <dbReference type="EC" id="2.3.1.180"/>
    </reaction>
    <physiologicalReaction direction="left-to-right" evidence="11">
        <dbReference type="Rhea" id="RHEA:12081"/>
    </physiologicalReaction>
</comment>
<dbReference type="GO" id="GO:0044550">
    <property type="term" value="P:secondary metabolite biosynthetic process"/>
    <property type="evidence" value="ECO:0007669"/>
    <property type="project" value="TreeGrafter"/>
</dbReference>
<name>A0A7V4E5P7_UNCW3</name>
<proteinExistence type="inferred from homology"/>
<keyword evidence="9 12" id="KW-0275">Fatty acid biosynthesis</keyword>
<dbReference type="UniPathway" id="UPA00094"/>
<comment type="function">
    <text evidence="12">Catalyzes the condensation reaction of fatty acid synthesis by the addition to an acyl acceptor of two carbons from malonyl-ACP. Catalyzes the first condensation reaction which initiates fatty acid synthesis and may therefore play a role in governing the total rate of fatty acid production. Possesses both acetoacetyl-ACP synthase and acetyl transacylase activities. Its substrate specificity determines the biosynthesis of branched-chain and/or straight-chain of fatty acids.</text>
</comment>
<feature type="active site" evidence="12">
    <location>
        <position position="252"/>
    </location>
</feature>
<comment type="domain">
    <text evidence="12">The last Arg residue of the ACP-binding site is essential for the weak association between ACP/AcpP and FabH.</text>
</comment>
<evidence type="ECO:0000256" key="5">
    <source>
        <dbReference type="ARBA" id="ARBA00022516"/>
    </source>
</evidence>
<evidence type="ECO:0000256" key="9">
    <source>
        <dbReference type="ARBA" id="ARBA00023160"/>
    </source>
</evidence>
<evidence type="ECO:0000256" key="11">
    <source>
        <dbReference type="ARBA" id="ARBA00051096"/>
    </source>
</evidence>
<evidence type="ECO:0000256" key="7">
    <source>
        <dbReference type="ARBA" id="ARBA00022832"/>
    </source>
</evidence>
<sequence>MGVKILGMGSYLPEKILTNADLEKMVETSDEWIVERTGIKERHIAAPEEATSDLAYRASLKALEKAGITPEQIDGIIVATASPDYLFPATACILQAKLGAKKAMCFDVEAACPGFVYALEIARGLLSLPNYRYLLIVGAETLSRLVDYTDRNTCVLFGDGAGAAVVTKDDSESDVLASYLKGNGEVYELLMLPAGAARNPASEKTIGGKEHYIKMQGREVFKYAVMGMQEAAEKVLERADIRSEDIDWLVPHQANIRIIDATRERLGIPWEKVYVNIEKTGNTSAASIPIALAEMDEKGLLKRGQRVLLVSFGAGFIYGAILLRW</sequence>
<dbReference type="PANTHER" id="PTHR34069">
    <property type="entry name" value="3-OXOACYL-[ACYL-CARRIER-PROTEIN] SYNTHASE 3"/>
    <property type="match status" value="1"/>
</dbReference>
<evidence type="ECO:0000259" key="14">
    <source>
        <dbReference type="Pfam" id="PF08545"/>
    </source>
</evidence>
<dbReference type="EC" id="2.3.1.180" evidence="3 12"/>
<feature type="domain" description="Beta-ketoacyl-[acyl-carrier-protein] synthase III C-terminal" evidence="13">
    <location>
        <begin position="236"/>
        <end position="325"/>
    </location>
</feature>
<accession>A0A7V4E5P7</accession>
<dbReference type="InterPro" id="IPR013747">
    <property type="entry name" value="ACP_syn_III_C"/>
</dbReference>